<evidence type="ECO:0000313" key="8">
    <source>
        <dbReference type="Ensembl" id="ENSSANP00000052581.1"/>
    </source>
</evidence>
<keyword evidence="3" id="KW-0964">Secreted</keyword>
<dbReference type="GO" id="GO:0005576">
    <property type="term" value="C:extracellular region"/>
    <property type="evidence" value="ECO:0007669"/>
    <property type="project" value="UniProtKB-SubCell"/>
</dbReference>
<sequence>IADCWLIASMLLLLAEGGMSARTQSRTKRELASSLHLRGIRDPFGSYCQRRGGCCPGRNDQCTVPYLDTICYCDLFCNRTVSDCCPDFWSHCLGTTPPYPPSSCERNGHRFHSGATYKENCNLCWRATNYSQFWGMTLDEGLRYRLGTQRPSRTIMNMNEIQMNMNGNDHLPSYFNAADKWPRKIHEPLDQGNCNASWAFSTAAVASDRISIQSMGHMTPQLSPQNLISCDTRHQGGCSGGRIDGAWWYLRRRGVVTEECYPFSLPQQTPADVARCMMQSQAVGRGKRQATAHCPNSYSYHNDIYQSTPPYRLSSNENEIMKEIMDNGPVQAIMEVHEDFFVYKSGIYRHTDVNHHKPSEYRKHATHSVRITGWGEERDYNGRTHKYWIAANSWGKNWGEDGYFRIARGVNECEIETFVIGVWGRVTMEDMHNHHRRRK</sequence>
<comment type="subcellular location">
    <subcellularLocation>
        <location evidence="1">Secreted</location>
    </subcellularLocation>
</comment>
<dbReference type="Pfam" id="PF00112">
    <property type="entry name" value="Peptidase_C1"/>
    <property type="match status" value="1"/>
</dbReference>
<dbReference type="InterPro" id="IPR025661">
    <property type="entry name" value="Pept_asp_AS"/>
</dbReference>
<gene>
    <name evidence="8" type="primary">LOC107696600</name>
</gene>
<dbReference type="GO" id="GO:0008234">
    <property type="term" value="F:cysteine-type peptidase activity"/>
    <property type="evidence" value="ECO:0007669"/>
    <property type="project" value="InterPro"/>
</dbReference>
<dbReference type="PROSITE" id="PS00639">
    <property type="entry name" value="THIOL_PROTEASE_HIS"/>
    <property type="match status" value="1"/>
</dbReference>
<name>A0A671P1S7_9TELE</name>
<evidence type="ECO:0000256" key="2">
    <source>
        <dbReference type="ARBA" id="ARBA00008455"/>
    </source>
</evidence>
<keyword evidence="5" id="KW-0325">Glycoprotein</keyword>
<dbReference type="Gene3D" id="3.90.70.10">
    <property type="entry name" value="Cysteine proteinases"/>
    <property type="match status" value="1"/>
</dbReference>
<evidence type="ECO:0000259" key="7">
    <source>
        <dbReference type="PROSITE" id="PS50958"/>
    </source>
</evidence>
<keyword evidence="6" id="KW-0732">Signal</keyword>
<feature type="signal peptide" evidence="6">
    <location>
        <begin position="1"/>
        <end position="20"/>
    </location>
</feature>
<dbReference type="PANTHER" id="PTHR12411">
    <property type="entry name" value="CYSTEINE PROTEASE FAMILY C1-RELATED"/>
    <property type="match status" value="1"/>
</dbReference>
<evidence type="ECO:0000256" key="1">
    <source>
        <dbReference type="ARBA" id="ARBA00004613"/>
    </source>
</evidence>
<dbReference type="InterPro" id="IPR025660">
    <property type="entry name" value="Pept_his_AS"/>
</dbReference>
<dbReference type="InterPro" id="IPR001212">
    <property type="entry name" value="Somatomedin_B_dom"/>
</dbReference>
<feature type="chain" id="PRO_5025347770" evidence="6">
    <location>
        <begin position="21"/>
        <end position="439"/>
    </location>
</feature>
<accession>A0A671P1S7</accession>
<dbReference type="InterPro" id="IPR038765">
    <property type="entry name" value="Papain-like_cys_pep_sf"/>
</dbReference>
<dbReference type="PROSITE" id="PS50958">
    <property type="entry name" value="SMB_2"/>
    <property type="match status" value="1"/>
</dbReference>
<dbReference type="CDD" id="cd02620">
    <property type="entry name" value="Peptidase_C1A_CathepsinB"/>
    <property type="match status" value="1"/>
</dbReference>
<dbReference type="PRINTS" id="PR00705">
    <property type="entry name" value="PAPAIN"/>
</dbReference>
<dbReference type="Proteomes" id="UP000472260">
    <property type="component" value="Unassembled WGS sequence"/>
</dbReference>
<organism evidence="8 9">
    <name type="scientific">Sinocyclocheilus anshuiensis</name>
    <dbReference type="NCBI Taxonomy" id="1608454"/>
    <lineage>
        <taxon>Eukaryota</taxon>
        <taxon>Metazoa</taxon>
        <taxon>Chordata</taxon>
        <taxon>Craniata</taxon>
        <taxon>Vertebrata</taxon>
        <taxon>Euteleostomi</taxon>
        <taxon>Actinopterygii</taxon>
        <taxon>Neopterygii</taxon>
        <taxon>Teleostei</taxon>
        <taxon>Ostariophysi</taxon>
        <taxon>Cypriniformes</taxon>
        <taxon>Cyprinidae</taxon>
        <taxon>Cyprininae</taxon>
        <taxon>Sinocyclocheilus</taxon>
    </lineage>
</organism>
<comment type="similarity">
    <text evidence="2">Belongs to the peptidase C1 family.</text>
</comment>
<proteinExistence type="inferred from homology"/>
<keyword evidence="4" id="KW-1015">Disulfide bond</keyword>
<dbReference type="GO" id="GO:0006508">
    <property type="term" value="P:proteolysis"/>
    <property type="evidence" value="ECO:0007669"/>
    <property type="project" value="InterPro"/>
</dbReference>
<dbReference type="PROSITE" id="PS00524">
    <property type="entry name" value="SMB_1"/>
    <property type="match status" value="1"/>
</dbReference>
<dbReference type="InterPro" id="IPR000668">
    <property type="entry name" value="Peptidase_C1A_C"/>
</dbReference>
<evidence type="ECO:0000256" key="4">
    <source>
        <dbReference type="ARBA" id="ARBA00023157"/>
    </source>
</evidence>
<evidence type="ECO:0000256" key="6">
    <source>
        <dbReference type="SAM" id="SignalP"/>
    </source>
</evidence>
<evidence type="ECO:0000313" key="9">
    <source>
        <dbReference type="Proteomes" id="UP000472260"/>
    </source>
</evidence>
<dbReference type="AlphaFoldDB" id="A0A671P1S7"/>
<dbReference type="PROSITE" id="PS00640">
    <property type="entry name" value="THIOL_PROTEASE_ASN"/>
    <property type="match status" value="1"/>
</dbReference>
<dbReference type="FunFam" id="3.90.70.10:FF:000037">
    <property type="entry name" value="Tubulointerstitial nephritis antigen-like 1"/>
    <property type="match status" value="1"/>
</dbReference>
<dbReference type="Ensembl" id="ENSSANT00000055899.1">
    <property type="protein sequence ID" value="ENSSANP00000052581.1"/>
    <property type="gene ID" value="ENSSANG00000025740.1"/>
</dbReference>
<evidence type="ECO:0000256" key="5">
    <source>
        <dbReference type="ARBA" id="ARBA00023180"/>
    </source>
</evidence>
<protein>
    <submittedName>
        <fullName evidence="8">Tubulointerstitial nephritis antigen-like</fullName>
    </submittedName>
</protein>
<dbReference type="SUPFAM" id="SSF54001">
    <property type="entry name" value="Cysteine proteinases"/>
    <property type="match status" value="1"/>
</dbReference>
<evidence type="ECO:0000256" key="3">
    <source>
        <dbReference type="ARBA" id="ARBA00022525"/>
    </source>
</evidence>
<dbReference type="InterPro" id="IPR013128">
    <property type="entry name" value="Peptidase_C1A"/>
</dbReference>
<feature type="domain" description="SMB" evidence="7">
    <location>
        <begin position="50"/>
        <end position="96"/>
    </location>
</feature>
<dbReference type="SMART" id="SM00645">
    <property type="entry name" value="Pept_C1"/>
    <property type="match status" value="1"/>
</dbReference>
<keyword evidence="9" id="KW-1185">Reference proteome</keyword>
<reference evidence="8" key="2">
    <citation type="submission" date="2025-09" db="UniProtKB">
        <authorList>
            <consortium name="Ensembl"/>
        </authorList>
    </citation>
    <scope>IDENTIFICATION</scope>
</reference>
<reference evidence="8" key="1">
    <citation type="submission" date="2025-08" db="UniProtKB">
        <authorList>
            <consortium name="Ensembl"/>
        </authorList>
    </citation>
    <scope>IDENTIFICATION</scope>
</reference>